<evidence type="ECO:0000313" key="2">
    <source>
        <dbReference type="Proteomes" id="UP000199063"/>
    </source>
</evidence>
<evidence type="ECO:0000313" key="1">
    <source>
        <dbReference type="EMBL" id="SDN27181.1"/>
    </source>
</evidence>
<reference evidence="2" key="1">
    <citation type="submission" date="2016-10" db="EMBL/GenBank/DDBJ databases">
        <authorList>
            <person name="Varghese N."/>
            <person name="Submissions S."/>
        </authorList>
    </citation>
    <scope>NUCLEOTIDE SEQUENCE [LARGE SCALE GENOMIC DNA]</scope>
    <source>
        <strain evidence="2">CGMCC 4.7042</strain>
    </source>
</reference>
<name>A0A1H0A1W1_9ACTN</name>
<sequence>MWPRRRQRPPRRLCPQLDDSQLTRTLTHLEAQIAAQGDNLAEANDRGALTYPVEQVLRDAADDWDRRMHRLLVLSTIPEASVLAHHWRSREPAGADALLLQVFADIHRARATGTALDIDATMRLCRHAAALAPPDPAPWVAMLSCHRMQRASGAAVQPVWEAVKERDRWNREAHREMLGYVSPEECGSSALTVQFLDSVTIAAPPGAPVAALSLTHSLARYRRALAAGGIEALTAHRHWNQPHESALVDHAVATWPQPGFLTHAAALADLNLLAYVLTKATRPRDAWPVFEAMSAVATAWPWEFDGDPLEQVQESHRRAFRARIRSGR</sequence>
<dbReference type="AlphaFoldDB" id="A0A1H0A1W1"/>
<keyword evidence="2" id="KW-1185">Reference proteome</keyword>
<evidence type="ECO:0008006" key="3">
    <source>
        <dbReference type="Google" id="ProtNLM"/>
    </source>
</evidence>
<organism evidence="1 2">
    <name type="scientific">Streptomyces wuyuanensis</name>
    <dbReference type="NCBI Taxonomy" id="1196353"/>
    <lineage>
        <taxon>Bacteria</taxon>
        <taxon>Bacillati</taxon>
        <taxon>Actinomycetota</taxon>
        <taxon>Actinomycetes</taxon>
        <taxon>Kitasatosporales</taxon>
        <taxon>Streptomycetaceae</taxon>
        <taxon>Streptomyces</taxon>
    </lineage>
</organism>
<accession>A0A1H0A1W1</accession>
<dbReference type="STRING" id="1196353.SAMN05444921_12331"/>
<gene>
    <name evidence="1" type="ORF">SAMN05444921_12331</name>
</gene>
<proteinExistence type="predicted"/>
<protein>
    <recommendedName>
        <fullName evidence="3">DUF4034 domain-containing protein</fullName>
    </recommendedName>
</protein>
<dbReference type="EMBL" id="FNHI01000023">
    <property type="protein sequence ID" value="SDN27181.1"/>
    <property type="molecule type" value="Genomic_DNA"/>
</dbReference>
<dbReference type="Proteomes" id="UP000199063">
    <property type="component" value="Unassembled WGS sequence"/>
</dbReference>